<evidence type="ECO:0000313" key="2">
    <source>
        <dbReference type="EMBL" id="KAF7386169.1"/>
    </source>
</evidence>
<evidence type="ECO:0008006" key="4">
    <source>
        <dbReference type="Google" id="ProtNLM"/>
    </source>
</evidence>
<dbReference type="AlphaFoldDB" id="A0A834JD47"/>
<feature type="chain" id="PRO_5032756800" description="Secreted protein" evidence="1">
    <location>
        <begin position="27"/>
        <end position="161"/>
    </location>
</feature>
<organism evidence="2 3">
    <name type="scientific">Vespula germanica</name>
    <name type="common">German yellow jacket</name>
    <name type="synonym">Paravespula germanica</name>
    <dbReference type="NCBI Taxonomy" id="30212"/>
    <lineage>
        <taxon>Eukaryota</taxon>
        <taxon>Metazoa</taxon>
        <taxon>Ecdysozoa</taxon>
        <taxon>Arthropoda</taxon>
        <taxon>Hexapoda</taxon>
        <taxon>Insecta</taxon>
        <taxon>Pterygota</taxon>
        <taxon>Neoptera</taxon>
        <taxon>Endopterygota</taxon>
        <taxon>Hymenoptera</taxon>
        <taxon>Apocrita</taxon>
        <taxon>Aculeata</taxon>
        <taxon>Vespoidea</taxon>
        <taxon>Vespidae</taxon>
        <taxon>Vespinae</taxon>
        <taxon>Vespula</taxon>
    </lineage>
</organism>
<dbReference type="EMBL" id="JACSDZ010000015">
    <property type="protein sequence ID" value="KAF7386169.1"/>
    <property type="molecule type" value="Genomic_DNA"/>
</dbReference>
<protein>
    <recommendedName>
        <fullName evidence="4">Secreted protein</fullName>
    </recommendedName>
</protein>
<proteinExistence type="predicted"/>
<evidence type="ECO:0000313" key="3">
    <source>
        <dbReference type="Proteomes" id="UP000617340"/>
    </source>
</evidence>
<sequence>MRRLRRLRCQIAVLWKFFAVESTSNALNNIPQASELFYKIALPMEGHRLVDVAGVVILLPSPQVTPNTTDGKIGPSLHQERSSFCLVSPHLISPHHTSPHLTSPHLISPHLTSPRTTTKLPDTLSTIFPTRRGQLMRNPSCRVLTLRFSSRSPEQLPRAVY</sequence>
<gene>
    <name evidence="2" type="ORF">HZH68_013301</name>
</gene>
<keyword evidence="3" id="KW-1185">Reference proteome</keyword>
<reference evidence="2" key="1">
    <citation type="journal article" date="2020" name="G3 (Bethesda)">
        <title>High-Quality Assemblies for Three Invasive Social Wasps from the &lt;i&gt;Vespula&lt;/i&gt; Genus.</title>
        <authorList>
            <person name="Harrop T.W.R."/>
            <person name="Guhlin J."/>
            <person name="McLaughlin G.M."/>
            <person name="Permina E."/>
            <person name="Stockwell P."/>
            <person name="Gilligan J."/>
            <person name="Le Lec M.F."/>
            <person name="Gruber M.A.M."/>
            <person name="Quinn O."/>
            <person name="Lovegrove M."/>
            <person name="Duncan E.J."/>
            <person name="Remnant E.J."/>
            <person name="Van Eeckhoven J."/>
            <person name="Graham B."/>
            <person name="Knapp R.A."/>
            <person name="Langford K.W."/>
            <person name="Kronenberg Z."/>
            <person name="Press M.O."/>
            <person name="Eacker S.M."/>
            <person name="Wilson-Rankin E.E."/>
            <person name="Purcell J."/>
            <person name="Lester P.J."/>
            <person name="Dearden P.K."/>
        </authorList>
    </citation>
    <scope>NUCLEOTIDE SEQUENCE</scope>
    <source>
        <strain evidence="2">Linc-1</strain>
    </source>
</reference>
<evidence type="ECO:0000256" key="1">
    <source>
        <dbReference type="SAM" id="SignalP"/>
    </source>
</evidence>
<comment type="caution">
    <text evidence="2">The sequence shown here is derived from an EMBL/GenBank/DDBJ whole genome shotgun (WGS) entry which is preliminary data.</text>
</comment>
<feature type="signal peptide" evidence="1">
    <location>
        <begin position="1"/>
        <end position="26"/>
    </location>
</feature>
<dbReference type="Proteomes" id="UP000617340">
    <property type="component" value="Unassembled WGS sequence"/>
</dbReference>
<accession>A0A834JD47</accession>
<name>A0A834JD47_VESGE</name>
<keyword evidence="1" id="KW-0732">Signal</keyword>